<dbReference type="PANTHER" id="PTHR42034:SF1">
    <property type="entry name" value="CONDENSATION DOMAIN-CONTAINING PROTEIN"/>
    <property type="match status" value="1"/>
</dbReference>
<dbReference type="OMA" id="WHEDRMS"/>
<evidence type="ECO:0000313" key="2">
    <source>
        <dbReference type="Proteomes" id="UP000218811"/>
    </source>
</evidence>
<reference evidence="1 2" key="1">
    <citation type="journal article" date="2012" name="Science">
        <title>The Paleozoic origin of enzymatic lignin decomposition reconstructed from 31 fungal genomes.</title>
        <authorList>
            <person name="Floudas D."/>
            <person name="Binder M."/>
            <person name="Riley R."/>
            <person name="Barry K."/>
            <person name="Blanchette R.A."/>
            <person name="Henrissat B."/>
            <person name="Martinez A.T."/>
            <person name="Otillar R."/>
            <person name="Spatafora J.W."/>
            <person name="Yadav J.S."/>
            <person name="Aerts A."/>
            <person name="Benoit I."/>
            <person name="Boyd A."/>
            <person name="Carlson A."/>
            <person name="Copeland A."/>
            <person name="Coutinho P.M."/>
            <person name="de Vries R.P."/>
            <person name="Ferreira P."/>
            <person name="Findley K."/>
            <person name="Foster B."/>
            <person name="Gaskell J."/>
            <person name="Glotzer D."/>
            <person name="Gorecki P."/>
            <person name="Heitman J."/>
            <person name="Hesse C."/>
            <person name="Hori C."/>
            <person name="Igarashi K."/>
            <person name="Jurgens J.A."/>
            <person name="Kallen N."/>
            <person name="Kersten P."/>
            <person name="Kohler A."/>
            <person name="Kuees U."/>
            <person name="Kumar T.K.A."/>
            <person name="Kuo A."/>
            <person name="LaButti K."/>
            <person name="Larrondo L.F."/>
            <person name="Lindquist E."/>
            <person name="Ling A."/>
            <person name="Lombard V."/>
            <person name="Lucas S."/>
            <person name="Lundell T."/>
            <person name="Martin R."/>
            <person name="McLaughlin D.J."/>
            <person name="Morgenstern I."/>
            <person name="Morin E."/>
            <person name="Murat C."/>
            <person name="Nagy L.G."/>
            <person name="Nolan M."/>
            <person name="Ohm R.A."/>
            <person name="Patyshakuliyeva A."/>
            <person name="Rokas A."/>
            <person name="Ruiz-Duenas F.J."/>
            <person name="Sabat G."/>
            <person name="Salamov A."/>
            <person name="Samejima M."/>
            <person name="Schmutz J."/>
            <person name="Slot J.C."/>
            <person name="St John F."/>
            <person name="Stenlid J."/>
            <person name="Sun H."/>
            <person name="Sun S."/>
            <person name="Syed K."/>
            <person name="Tsang A."/>
            <person name="Wiebenga A."/>
            <person name="Young D."/>
            <person name="Pisabarro A."/>
            <person name="Eastwood D.C."/>
            <person name="Martin F."/>
            <person name="Cullen D."/>
            <person name="Grigoriev I.V."/>
            <person name="Hibbett D.S."/>
        </authorList>
    </citation>
    <scope>NUCLEOTIDE SEQUENCE [LARGE SCALE GENOMIC DNA]</scope>
    <source>
        <strain evidence="1 2">MD-104</strain>
    </source>
</reference>
<sequence>MSQAYAFSSDNGITYTRRVYGIEALACTLTEAEVPGFYDGLCTMQIPQTTSLEQLHLAVRSAWIQLRHLHPALALQTSRDSDGSWVHRYTVPQSPAAVYEWADATILWHEDRMSLPDRFNELSKRFWRTSSGNYGLELHLGPDNEESKWHIAIHGPHIYADARLVMEIFAELATHIQHALRDGDIFDCTTVAWGEEVTRLAPSPAVLAGDFDTVLKSSSQIEGLPAPPAGFVPFFPPVTKKRSAEGTSISHIVAIDADKAALLRGLCKSHGFTVTQVIDSLLSLAHVESTLFNAHLRRDSEKNSRAVADLYSVANTYVIPWGIKDQRPNYEGYTSIHSPKGTPICCNDGFTILMSMDNIRAALNFSEEDPRCVRDTKALWERVVPEYVRFIKSNDLSTEGCLKRQQQEHWRSLNYDPVMLQLPGFWLSSVGDLDRAGFLKEFMPSSAADISISEVMHGCNSNIPIITADYWQFGGKMVFNLHGGISYHTEEDMETLAGIFMEWIDTVLQC</sequence>
<protein>
    <recommendedName>
        <fullName evidence="3">Condensation domain-containing protein</fullName>
    </recommendedName>
</protein>
<organism evidence="1 2">
    <name type="scientific">Wolfiporia cocos (strain MD-104)</name>
    <name type="common">Brown rot fungus</name>
    <dbReference type="NCBI Taxonomy" id="742152"/>
    <lineage>
        <taxon>Eukaryota</taxon>
        <taxon>Fungi</taxon>
        <taxon>Dikarya</taxon>
        <taxon>Basidiomycota</taxon>
        <taxon>Agaricomycotina</taxon>
        <taxon>Agaricomycetes</taxon>
        <taxon>Polyporales</taxon>
        <taxon>Phaeolaceae</taxon>
        <taxon>Wolfiporia</taxon>
    </lineage>
</organism>
<accession>A0A2H3IZE8</accession>
<dbReference type="Proteomes" id="UP000218811">
    <property type="component" value="Unassembled WGS sequence"/>
</dbReference>
<dbReference type="Gene3D" id="3.30.559.10">
    <property type="entry name" value="Chloramphenicol acetyltransferase-like domain"/>
    <property type="match status" value="1"/>
</dbReference>
<dbReference type="InterPro" id="IPR023213">
    <property type="entry name" value="CAT-like_dom_sf"/>
</dbReference>
<dbReference type="OrthoDB" id="2797727at2759"/>
<dbReference type="EMBL" id="KB467832">
    <property type="protein sequence ID" value="PCH34815.1"/>
    <property type="molecule type" value="Genomic_DNA"/>
</dbReference>
<name>A0A2H3IZE8_WOLCO</name>
<keyword evidence="2" id="KW-1185">Reference proteome</keyword>
<dbReference type="AlphaFoldDB" id="A0A2H3IZE8"/>
<proteinExistence type="predicted"/>
<evidence type="ECO:0008006" key="3">
    <source>
        <dbReference type="Google" id="ProtNLM"/>
    </source>
</evidence>
<gene>
    <name evidence="1" type="ORF">WOLCODRAFT_165836</name>
</gene>
<dbReference type="PANTHER" id="PTHR42034">
    <property type="entry name" value="CHROMOSOME 7, WHOLE GENOME SHOTGUN SEQUENCE-RELATED"/>
    <property type="match status" value="1"/>
</dbReference>
<evidence type="ECO:0000313" key="1">
    <source>
        <dbReference type="EMBL" id="PCH34815.1"/>
    </source>
</evidence>